<dbReference type="InterPro" id="IPR022565">
    <property type="entry name" value="DUF2608"/>
</dbReference>
<dbReference type="SUPFAM" id="SSF56784">
    <property type="entry name" value="HAD-like"/>
    <property type="match status" value="1"/>
</dbReference>
<dbReference type="Proteomes" id="UP001615550">
    <property type="component" value="Unassembled WGS sequence"/>
</dbReference>
<name>A0ABW8DD76_9GAMM</name>
<accession>A0ABW8DD76</accession>
<organism evidence="3 4">
    <name type="scientific">Legionella lytica</name>
    <dbReference type="NCBI Taxonomy" id="96232"/>
    <lineage>
        <taxon>Bacteria</taxon>
        <taxon>Pseudomonadati</taxon>
        <taxon>Pseudomonadota</taxon>
        <taxon>Gammaproteobacteria</taxon>
        <taxon>Legionellales</taxon>
        <taxon>Legionellaceae</taxon>
        <taxon>Legionella</taxon>
    </lineage>
</organism>
<evidence type="ECO:0000313" key="3">
    <source>
        <dbReference type="EMBL" id="MFJ1269786.1"/>
    </source>
</evidence>
<sequence length="310" mass="35145">MRHTIKEIKHFRDVLKAIHFDSWLVLDLDNTVMKPRLTLGGDAWFEGLVTHCLQHNISPNITPIALLSVYNAVQDFVRTVVVESNIILLIKALQDIRIPVIGLTARGYSISQQTIRQLADAGIDFAQNSIIPDNASCRGGIIFCDGKDKGTQLKELFSQLACTPRRVAMIDDKNKHLERMKLTLESLKIPFDGFRYSYLDEEVLQFNMEQANIQLMHVWKHLSPAVQKDVMALKLLTNEPQSIASSSDYEDCFFQPPHSLPIVIVPPALDNQHSIQQSTPLTRSSNFFYKKEQPAERPDGDYESPQPSFS</sequence>
<evidence type="ECO:0000256" key="1">
    <source>
        <dbReference type="ARBA" id="ARBA00022729"/>
    </source>
</evidence>
<dbReference type="EMBL" id="JBGORX010000009">
    <property type="protein sequence ID" value="MFJ1269786.1"/>
    <property type="molecule type" value="Genomic_DNA"/>
</dbReference>
<dbReference type="InterPro" id="IPR036412">
    <property type="entry name" value="HAD-like_sf"/>
</dbReference>
<gene>
    <name evidence="3" type="ORF">ACD661_14570</name>
</gene>
<evidence type="ECO:0000256" key="2">
    <source>
        <dbReference type="SAM" id="MobiDB-lite"/>
    </source>
</evidence>
<dbReference type="InterPro" id="IPR023214">
    <property type="entry name" value="HAD_sf"/>
</dbReference>
<reference evidence="3 4" key="1">
    <citation type="submission" date="2024-08" db="EMBL/GenBank/DDBJ databases">
        <title>Draft Genome Sequence of Legionella lytica strain DSB2004, Isolated From a Fire Sprinkler System.</title>
        <authorList>
            <person name="Everhart A.D."/>
            <person name="Kidane D.T."/>
            <person name="Farone A.L."/>
            <person name="Farone M.B."/>
        </authorList>
    </citation>
    <scope>NUCLEOTIDE SEQUENCE [LARGE SCALE GENOMIC DNA]</scope>
    <source>
        <strain evidence="3 4">DSB2004</strain>
    </source>
</reference>
<protein>
    <submittedName>
        <fullName evidence="3">DUF2608 domain-containing protein</fullName>
    </submittedName>
</protein>
<feature type="compositionally biased region" description="Polar residues" evidence="2">
    <location>
        <begin position="275"/>
        <end position="287"/>
    </location>
</feature>
<dbReference type="Gene3D" id="3.40.50.1000">
    <property type="entry name" value="HAD superfamily/HAD-like"/>
    <property type="match status" value="1"/>
</dbReference>
<proteinExistence type="predicted"/>
<evidence type="ECO:0000313" key="4">
    <source>
        <dbReference type="Proteomes" id="UP001615550"/>
    </source>
</evidence>
<keyword evidence="1" id="KW-0732">Signal</keyword>
<feature type="region of interest" description="Disordered" evidence="2">
    <location>
        <begin position="275"/>
        <end position="310"/>
    </location>
</feature>
<dbReference type="Pfam" id="PF11019">
    <property type="entry name" value="DUF2608"/>
    <property type="match status" value="1"/>
</dbReference>
<keyword evidence="4" id="KW-1185">Reference proteome</keyword>
<comment type="caution">
    <text evidence="3">The sequence shown here is derived from an EMBL/GenBank/DDBJ whole genome shotgun (WGS) entry which is preliminary data.</text>
</comment>
<dbReference type="RefSeq" id="WP_400188602.1">
    <property type="nucleotide sequence ID" value="NZ_JBGORX010000009.1"/>
</dbReference>
<feature type="compositionally biased region" description="Basic and acidic residues" evidence="2">
    <location>
        <begin position="289"/>
        <end position="300"/>
    </location>
</feature>